<evidence type="ECO:0000256" key="1">
    <source>
        <dbReference type="SAM" id="Phobius"/>
    </source>
</evidence>
<feature type="transmembrane region" description="Helical" evidence="1">
    <location>
        <begin position="20"/>
        <end position="42"/>
    </location>
</feature>
<sequence>MHAVLKVLGALRLNTATSGLRLATSVSLLCFTILFLVCLWLPSQSYDTDELEAQSQAKIVIVTATSRPHYLSRSFAHVDRLRQCFDVQWIIVHTMERAEMTAAPFFRDVFPWIKELRSFHDEPSEGGNERNIAIRFIGEHLTEGDGFVYYADDDNVLPDLCVLGVKLRLQHFYVADQSSCGTVVISTQNKDWSRDILEQIACKMPSGSFVVPLALVRETSSSILWSVKHECGSDARYFTALMNVWIRQHGASSVRRLPLSLNFQHISDQSGCVTLPWTQAMLRESHDEFKQLLGNMTEAQKRIAPSNKQKQTHVSFHSYVHILSTIRAIMPRDRPIHYLEIGVWKGATSLLMSRHQYPTTVTGIDTFQFRNQRTEAEMIKQVLQGSGPIQWIPLHSSSALNATRESLQRLGATAYDILFFDGDYSTPSLFYHDFVNYSSLVAPGGFIVVDDFLETKGSHGVRETIWNLVRDGFIKAAGLDILGVVANGAVGAGHEFKKGFVYDWQASTSNDFVFRKRA</sequence>
<proteinExistence type="predicted"/>
<dbReference type="Pfam" id="PF13578">
    <property type="entry name" value="Methyltransf_24"/>
    <property type="match status" value="1"/>
</dbReference>
<reference evidence="3" key="1">
    <citation type="submission" date="2015-09" db="EMBL/GenBank/DDBJ databases">
        <authorList>
            <consortium name="Pathogen Informatics"/>
        </authorList>
    </citation>
    <scope>NUCLEOTIDE SEQUENCE [LARGE SCALE GENOMIC DNA]</scope>
    <source>
        <strain evidence="3">Lake Konstanz</strain>
    </source>
</reference>
<protein>
    <submittedName>
        <fullName evidence="2">Methyltransferase, putative</fullName>
    </submittedName>
</protein>
<keyword evidence="2" id="KW-0489">Methyltransferase</keyword>
<keyword evidence="2" id="KW-0808">Transferase</keyword>
<dbReference type="InterPro" id="IPR029063">
    <property type="entry name" value="SAM-dependent_MTases_sf"/>
</dbReference>
<dbReference type="GO" id="GO:0008168">
    <property type="term" value="F:methyltransferase activity"/>
    <property type="evidence" value="ECO:0007669"/>
    <property type="project" value="UniProtKB-KW"/>
</dbReference>
<dbReference type="EMBL" id="CYKH01001740">
    <property type="protein sequence ID" value="CUG89439.1"/>
    <property type="molecule type" value="Genomic_DNA"/>
</dbReference>
<keyword evidence="1" id="KW-0472">Membrane</keyword>
<evidence type="ECO:0000313" key="2">
    <source>
        <dbReference type="EMBL" id="CUG89439.1"/>
    </source>
</evidence>
<dbReference type="GO" id="GO:0032259">
    <property type="term" value="P:methylation"/>
    <property type="evidence" value="ECO:0007669"/>
    <property type="project" value="UniProtKB-KW"/>
</dbReference>
<keyword evidence="1" id="KW-0812">Transmembrane</keyword>
<dbReference type="SUPFAM" id="SSF53335">
    <property type="entry name" value="S-adenosyl-L-methionine-dependent methyltransferases"/>
    <property type="match status" value="1"/>
</dbReference>
<name>A0A0S4JKD6_BODSA</name>
<accession>A0A0S4JKD6</accession>
<organism evidence="2 3">
    <name type="scientific">Bodo saltans</name>
    <name type="common">Flagellated protozoan</name>
    <dbReference type="NCBI Taxonomy" id="75058"/>
    <lineage>
        <taxon>Eukaryota</taxon>
        <taxon>Discoba</taxon>
        <taxon>Euglenozoa</taxon>
        <taxon>Kinetoplastea</taxon>
        <taxon>Metakinetoplastina</taxon>
        <taxon>Eubodonida</taxon>
        <taxon>Bodonidae</taxon>
        <taxon>Bodo</taxon>
    </lineage>
</organism>
<dbReference type="AlphaFoldDB" id="A0A0S4JKD6"/>
<gene>
    <name evidence="2" type="ORF">BSAL_21065</name>
</gene>
<evidence type="ECO:0000313" key="3">
    <source>
        <dbReference type="Proteomes" id="UP000051952"/>
    </source>
</evidence>
<dbReference type="VEuPathDB" id="TriTrypDB:BSAL_21065"/>
<dbReference type="Proteomes" id="UP000051952">
    <property type="component" value="Unassembled WGS sequence"/>
</dbReference>
<dbReference type="Gene3D" id="3.40.50.150">
    <property type="entry name" value="Vaccinia Virus protein VP39"/>
    <property type="match status" value="1"/>
</dbReference>
<keyword evidence="1" id="KW-1133">Transmembrane helix</keyword>
<keyword evidence="3" id="KW-1185">Reference proteome</keyword>